<evidence type="ECO:0000313" key="2">
    <source>
        <dbReference type="EMBL" id="PNX57750.1"/>
    </source>
</evidence>
<dbReference type="Proteomes" id="UP000236291">
    <property type="component" value="Unassembled WGS sequence"/>
</dbReference>
<protein>
    <submittedName>
        <fullName evidence="2">Uncharacterized protein</fullName>
    </submittedName>
</protein>
<evidence type="ECO:0000313" key="3">
    <source>
        <dbReference type="Proteomes" id="UP000236291"/>
    </source>
</evidence>
<sequence length="88" mass="9639">MASSSHQFNNTTGDENVSNVPGSPSREHNTVLSPMRDNTITTAPESDIRDDQETSVSSEEEDVEVLTDRRTGKRPQPTQEIPVDNAGQ</sequence>
<feature type="non-terminal residue" evidence="2">
    <location>
        <position position="88"/>
    </location>
</feature>
<name>A0A2K3JUR4_TRIPR</name>
<organism evidence="2 3">
    <name type="scientific">Trifolium pratense</name>
    <name type="common">Red clover</name>
    <dbReference type="NCBI Taxonomy" id="57577"/>
    <lineage>
        <taxon>Eukaryota</taxon>
        <taxon>Viridiplantae</taxon>
        <taxon>Streptophyta</taxon>
        <taxon>Embryophyta</taxon>
        <taxon>Tracheophyta</taxon>
        <taxon>Spermatophyta</taxon>
        <taxon>Magnoliopsida</taxon>
        <taxon>eudicotyledons</taxon>
        <taxon>Gunneridae</taxon>
        <taxon>Pentapetalae</taxon>
        <taxon>rosids</taxon>
        <taxon>fabids</taxon>
        <taxon>Fabales</taxon>
        <taxon>Fabaceae</taxon>
        <taxon>Papilionoideae</taxon>
        <taxon>50 kb inversion clade</taxon>
        <taxon>NPAAA clade</taxon>
        <taxon>Hologalegina</taxon>
        <taxon>IRL clade</taxon>
        <taxon>Trifolieae</taxon>
        <taxon>Trifolium</taxon>
    </lineage>
</organism>
<dbReference type="EMBL" id="ASHM01124828">
    <property type="protein sequence ID" value="PNX57750.1"/>
    <property type="molecule type" value="Genomic_DNA"/>
</dbReference>
<accession>A0A2K3JUR4</accession>
<reference evidence="2 3" key="2">
    <citation type="journal article" date="2017" name="Front. Plant Sci.">
        <title>Gene Classification and Mining of Molecular Markers Useful in Red Clover (Trifolium pratense) Breeding.</title>
        <authorList>
            <person name="Istvanek J."/>
            <person name="Dluhosova J."/>
            <person name="Dluhos P."/>
            <person name="Patkova L."/>
            <person name="Nedelnik J."/>
            <person name="Repkova J."/>
        </authorList>
    </citation>
    <scope>NUCLEOTIDE SEQUENCE [LARGE SCALE GENOMIC DNA]</scope>
    <source>
        <strain evidence="3">cv. Tatra</strain>
        <tissue evidence="2">Young leaves</tissue>
    </source>
</reference>
<feature type="region of interest" description="Disordered" evidence="1">
    <location>
        <begin position="1"/>
        <end position="88"/>
    </location>
</feature>
<evidence type="ECO:0000256" key="1">
    <source>
        <dbReference type="SAM" id="MobiDB-lite"/>
    </source>
</evidence>
<gene>
    <name evidence="2" type="ORF">L195_g058849</name>
</gene>
<feature type="compositionally biased region" description="Polar residues" evidence="1">
    <location>
        <begin position="30"/>
        <end position="44"/>
    </location>
</feature>
<proteinExistence type="predicted"/>
<reference evidence="2 3" key="1">
    <citation type="journal article" date="2014" name="Am. J. Bot.">
        <title>Genome assembly and annotation for red clover (Trifolium pratense; Fabaceae).</title>
        <authorList>
            <person name="Istvanek J."/>
            <person name="Jaros M."/>
            <person name="Krenek A."/>
            <person name="Repkova J."/>
        </authorList>
    </citation>
    <scope>NUCLEOTIDE SEQUENCE [LARGE SCALE GENOMIC DNA]</scope>
    <source>
        <strain evidence="3">cv. Tatra</strain>
        <tissue evidence="2">Young leaves</tissue>
    </source>
</reference>
<feature type="compositionally biased region" description="Polar residues" evidence="1">
    <location>
        <begin position="1"/>
        <end position="22"/>
    </location>
</feature>
<comment type="caution">
    <text evidence="2">The sequence shown here is derived from an EMBL/GenBank/DDBJ whole genome shotgun (WGS) entry which is preliminary data.</text>
</comment>
<dbReference type="AlphaFoldDB" id="A0A2K3JUR4"/>